<dbReference type="EMBL" id="CAADFK010000157">
    <property type="protein sequence ID" value="VFK18967.1"/>
    <property type="molecule type" value="Genomic_DNA"/>
</dbReference>
<name>A0A450WPK0_9GAMM</name>
<keyword evidence="1" id="KW-0489">Methyltransferase</keyword>
<sequence>MSIWLLDESLTLQLIDMKFCLICSDQFDTRSWACPTCGFIPSQIDGYFALAPALAKENSHYTPEAYPELAALEAKNFWFRGRNQLIIWALKKYFPQADRLLEIGCGTGFVLSGIAEAFPESKLTGTDIFCAGLAYAARRVPGAELYQMDARCIPYRDEFDVIGAFDVLEHIEEDGTVLREIFAALRPGGGIAVTVPQHPWLWSKQDEHACHVRRYRTGELREKVLRAGFQVVFETSFVSFLLPAMFVSRLFMYRKNEVSENPPRRGIMFQRDQCSNVNPTDELRLPTMINTAFETVMNVERRIIRLGIRPPWGGSRLLIARRL</sequence>
<dbReference type="Gene3D" id="3.40.50.150">
    <property type="entry name" value="Vaccinia Virus protein VP39"/>
    <property type="match status" value="1"/>
</dbReference>
<dbReference type="Pfam" id="PF13489">
    <property type="entry name" value="Methyltransf_23"/>
    <property type="match status" value="1"/>
</dbReference>
<dbReference type="InterPro" id="IPR029063">
    <property type="entry name" value="SAM-dependent_MTases_sf"/>
</dbReference>
<dbReference type="AlphaFoldDB" id="A0A450WPK0"/>
<organism evidence="1">
    <name type="scientific">Candidatus Kentrum sp. LPFa</name>
    <dbReference type="NCBI Taxonomy" id="2126335"/>
    <lineage>
        <taxon>Bacteria</taxon>
        <taxon>Pseudomonadati</taxon>
        <taxon>Pseudomonadota</taxon>
        <taxon>Gammaproteobacteria</taxon>
        <taxon>Candidatus Kentrum</taxon>
    </lineage>
</organism>
<proteinExistence type="predicted"/>
<dbReference type="GO" id="GO:0032259">
    <property type="term" value="P:methylation"/>
    <property type="evidence" value="ECO:0007669"/>
    <property type="project" value="UniProtKB-KW"/>
</dbReference>
<dbReference type="GO" id="GO:0008168">
    <property type="term" value="F:methyltransferase activity"/>
    <property type="evidence" value="ECO:0007669"/>
    <property type="project" value="UniProtKB-KW"/>
</dbReference>
<evidence type="ECO:0000313" key="1">
    <source>
        <dbReference type="EMBL" id="VFK18967.1"/>
    </source>
</evidence>
<dbReference type="SUPFAM" id="SSF53335">
    <property type="entry name" value="S-adenosyl-L-methionine-dependent methyltransferases"/>
    <property type="match status" value="1"/>
</dbReference>
<dbReference type="PANTHER" id="PTHR43861">
    <property type="entry name" value="TRANS-ACONITATE 2-METHYLTRANSFERASE-RELATED"/>
    <property type="match status" value="1"/>
</dbReference>
<accession>A0A450WPK0</accession>
<protein>
    <submittedName>
        <fullName evidence="1">Methyltransferase domain-containing protein</fullName>
    </submittedName>
</protein>
<gene>
    <name evidence="1" type="ORF">BECKLPF1236B_GA0070989_11578</name>
</gene>
<dbReference type="CDD" id="cd02440">
    <property type="entry name" value="AdoMet_MTases"/>
    <property type="match status" value="1"/>
</dbReference>
<reference evidence="1" key="1">
    <citation type="submission" date="2019-02" db="EMBL/GenBank/DDBJ databases">
        <authorList>
            <person name="Gruber-Vodicka R. H."/>
            <person name="Seah K. B. B."/>
        </authorList>
    </citation>
    <scope>NUCLEOTIDE SEQUENCE</scope>
    <source>
        <strain evidence="1">BECK_S313</strain>
    </source>
</reference>
<keyword evidence="1" id="KW-0808">Transferase</keyword>